<organism evidence="2 3">
    <name type="scientific">Archangium violaceum Cb vi76</name>
    <dbReference type="NCBI Taxonomy" id="1406225"/>
    <lineage>
        <taxon>Bacteria</taxon>
        <taxon>Pseudomonadati</taxon>
        <taxon>Myxococcota</taxon>
        <taxon>Myxococcia</taxon>
        <taxon>Myxococcales</taxon>
        <taxon>Cystobacterineae</taxon>
        <taxon>Archangiaceae</taxon>
        <taxon>Archangium</taxon>
    </lineage>
</organism>
<sequence>MDSISGVAEAPATARKHGSLVGLAPLFGLLAGGAASWLAISVYQSPLYFLDWHVWETGVISGASTLGALVAAWGVRAKSQGRNVPVAVLILAACAGWLVALPLALRDALRMREALAYASDPRPLFGSGFSDSATLRLLGVLLSAGVLLGAALGLASATARMGRSNWSGRSLGRGLLLTSPVLALPLVTLATMSGSTRLASFMGILSLLAFSFLGTGALAAPTVAPEEPRALPLATGALWTGACGVVTGCVGLRAMAYAAACTAMSNVDPEYLLLLVNENTHELDTMAKVTGVALLACVIPPVIFAVLSVRRGARGMGLVAGALGALLLASSLWMVDGLTAKSLDDQYQEVSPHPFNTHEKK</sequence>
<feature type="transmembrane region" description="Helical" evidence="1">
    <location>
        <begin position="171"/>
        <end position="192"/>
    </location>
</feature>
<evidence type="ECO:0000256" key="1">
    <source>
        <dbReference type="SAM" id="Phobius"/>
    </source>
</evidence>
<gene>
    <name evidence="2" type="ORF">Q664_38050</name>
</gene>
<feature type="transmembrane region" description="Helical" evidence="1">
    <location>
        <begin position="137"/>
        <end position="159"/>
    </location>
</feature>
<dbReference type="Proteomes" id="UP000028547">
    <property type="component" value="Unassembled WGS sequence"/>
</dbReference>
<protein>
    <submittedName>
        <fullName evidence="2">Uncharacterized protein</fullName>
    </submittedName>
</protein>
<keyword evidence="1" id="KW-1133">Transmembrane helix</keyword>
<dbReference type="RefSeq" id="WP_043406962.1">
    <property type="nucleotide sequence ID" value="NZ_JPMI01000270.1"/>
</dbReference>
<dbReference type="EMBL" id="JPMI01000270">
    <property type="protein sequence ID" value="KFA88984.1"/>
    <property type="molecule type" value="Genomic_DNA"/>
</dbReference>
<reference evidence="2 3" key="1">
    <citation type="submission" date="2014-07" db="EMBL/GenBank/DDBJ databases">
        <title>Draft Genome Sequence of Gephyronic Acid Producer, Cystobacter violaceus Strain Cb vi76.</title>
        <authorList>
            <person name="Stevens D.C."/>
            <person name="Young J."/>
            <person name="Carmichael R."/>
            <person name="Tan J."/>
            <person name="Taylor R.E."/>
        </authorList>
    </citation>
    <scope>NUCLEOTIDE SEQUENCE [LARGE SCALE GENOMIC DNA]</scope>
    <source>
        <strain evidence="2 3">Cb vi76</strain>
    </source>
</reference>
<keyword evidence="1" id="KW-0812">Transmembrane</keyword>
<keyword evidence="1" id="KW-0472">Membrane</keyword>
<evidence type="ECO:0000313" key="2">
    <source>
        <dbReference type="EMBL" id="KFA88984.1"/>
    </source>
</evidence>
<evidence type="ECO:0000313" key="3">
    <source>
        <dbReference type="Proteomes" id="UP000028547"/>
    </source>
</evidence>
<feature type="transmembrane region" description="Helical" evidence="1">
    <location>
        <begin position="20"/>
        <end position="40"/>
    </location>
</feature>
<feature type="transmembrane region" description="Helical" evidence="1">
    <location>
        <begin position="86"/>
        <end position="105"/>
    </location>
</feature>
<name>A0A084SKJ9_9BACT</name>
<feature type="transmembrane region" description="Helical" evidence="1">
    <location>
        <begin position="316"/>
        <end position="335"/>
    </location>
</feature>
<proteinExistence type="predicted"/>
<accession>A0A084SKJ9</accession>
<dbReference type="AlphaFoldDB" id="A0A084SKJ9"/>
<feature type="transmembrane region" description="Helical" evidence="1">
    <location>
        <begin position="52"/>
        <end position="74"/>
    </location>
</feature>
<feature type="transmembrane region" description="Helical" evidence="1">
    <location>
        <begin position="198"/>
        <end position="224"/>
    </location>
</feature>
<feature type="transmembrane region" description="Helical" evidence="1">
    <location>
        <begin position="236"/>
        <end position="265"/>
    </location>
</feature>
<feature type="transmembrane region" description="Helical" evidence="1">
    <location>
        <begin position="285"/>
        <end position="309"/>
    </location>
</feature>
<comment type="caution">
    <text evidence="2">The sequence shown here is derived from an EMBL/GenBank/DDBJ whole genome shotgun (WGS) entry which is preliminary data.</text>
</comment>